<accession>A0ABP0FTX1</accession>
<protein>
    <submittedName>
        <fullName evidence="1">Uncharacterized protein</fullName>
    </submittedName>
</protein>
<sequence>MVGSIPTRVGCNRCKVKLFLTVLARTANADLHQSSSRLMQERINVQIPVHKEKTMPRQPALPYIIDCGFKLKITSQLFTRIILEGSQTLINARRAECQVTSQTNKETRGHFILTVAEKVAAVRTCALAWSVQHFQS</sequence>
<keyword evidence="2" id="KW-1185">Reference proteome</keyword>
<organism evidence="1 2">
    <name type="scientific">Clavelina lepadiformis</name>
    <name type="common">Light-bulb sea squirt</name>
    <name type="synonym">Ascidia lepadiformis</name>
    <dbReference type="NCBI Taxonomy" id="159417"/>
    <lineage>
        <taxon>Eukaryota</taxon>
        <taxon>Metazoa</taxon>
        <taxon>Chordata</taxon>
        <taxon>Tunicata</taxon>
        <taxon>Ascidiacea</taxon>
        <taxon>Aplousobranchia</taxon>
        <taxon>Clavelinidae</taxon>
        <taxon>Clavelina</taxon>
    </lineage>
</organism>
<comment type="caution">
    <text evidence="1">The sequence shown here is derived from an EMBL/GenBank/DDBJ whole genome shotgun (WGS) entry which is preliminary data.</text>
</comment>
<gene>
    <name evidence="1" type="ORF">CVLEPA_LOCUS14201</name>
</gene>
<evidence type="ECO:0000313" key="1">
    <source>
        <dbReference type="EMBL" id="CAK8683090.1"/>
    </source>
</evidence>
<reference evidence="1 2" key="1">
    <citation type="submission" date="2024-02" db="EMBL/GenBank/DDBJ databases">
        <authorList>
            <person name="Daric V."/>
            <person name="Darras S."/>
        </authorList>
    </citation>
    <scope>NUCLEOTIDE SEQUENCE [LARGE SCALE GENOMIC DNA]</scope>
</reference>
<dbReference type="Proteomes" id="UP001642483">
    <property type="component" value="Unassembled WGS sequence"/>
</dbReference>
<name>A0ABP0FTX1_CLALP</name>
<evidence type="ECO:0000313" key="2">
    <source>
        <dbReference type="Proteomes" id="UP001642483"/>
    </source>
</evidence>
<proteinExistence type="predicted"/>
<dbReference type="EMBL" id="CAWYQH010000096">
    <property type="protein sequence ID" value="CAK8683090.1"/>
    <property type="molecule type" value="Genomic_DNA"/>
</dbReference>